<sequence>MTSPKSITPRTNHWLTSTFVVVVIIAMVIIFLRPPTDPDLGWHLRNGQDILRFGVPSGDLYSYTMFGYVWVAHEWLTDVGMFLAMRYANFGWLALFFSILGVLAYLLTASIAKARSEIVVLTAFIASIIALPFVGIRAQVITWLGLAIALFILWRWYKKSGMSLYWLIPLMLVWVNLHGGFAIGLILVGVFAVLAILKQWLVSRYKLKLVGPILSRQDIIQIILVGIGMFLISLVNPYTWHVYDEIIRTVFNDFVKQRIVEWQTVSLFSPLSRNLLIYTGWLIALLIWAWRKIDPIKLGLVVIFFGLSLLSWRNLPFFPLVALPVLVELIQQFLPAGLSYYLRNGWLFIGMMALIVYAGGLRYQEIRPFLQPDPMVWQSQGKYPYRAVQYIKEQQLPGNLFNEYNWGGFLVWQLPEKKVFIDGRMAVWGALDDNIFREYLAISHSSPKAKEVLDKYNVAVVLVFDDGSSKDYFLANAEWKLVFGDDIAKVFQRQLPIQKVNSLTR</sequence>
<organism evidence="2 3">
    <name type="scientific">candidate division Kazan bacterium GW2011_GWB1_45_10</name>
    <dbReference type="NCBI Taxonomy" id="1620411"/>
    <lineage>
        <taxon>Bacteria</taxon>
        <taxon>Bacteria division Kazan-3B-28</taxon>
    </lineage>
</organism>
<keyword evidence="1" id="KW-0812">Transmembrane</keyword>
<evidence type="ECO:0008006" key="4">
    <source>
        <dbReference type="Google" id="ProtNLM"/>
    </source>
</evidence>
<protein>
    <recommendedName>
        <fullName evidence="4">Glycosyltransferase RgtA/B/C/D-like domain-containing protein</fullName>
    </recommendedName>
</protein>
<keyword evidence="1" id="KW-0472">Membrane</keyword>
<dbReference type="Proteomes" id="UP000033958">
    <property type="component" value="Unassembled WGS sequence"/>
</dbReference>
<proteinExistence type="predicted"/>
<feature type="transmembrane region" description="Helical" evidence="1">
    <location>
        <begin position="341"/>
        <end position="361"/>
    </location>
</feature>
<dbReference type="EMBL" id="LCJZ01000011">
    <property type="protein sequence ID" value="KKT86908.1"/>
    <property type="molecule type" value="Genomic_DNA"/>
</dbReference>
<feature type="transmembrane region" description="Helical" evidence="1">
    <location>
        <begin position="12"/>
        <end position="32"/>
    </location>
</feature>
<feature type="transmembrane region" description="Helical" evidence="1">
    <location>
        <begin position="118"/>
        <end position="135"/>
    </location>
</feature>
<name>A0A0G1KTJ2_UNCK3</name>
<feature type="transmembrane region" description="Helical" evidence="1">
    <location>
        <begin position="177"/>
        <end position="197"/>
    </location>
</feature>
<evidence type="ECO:0000256" key="1">
    <source>
        <dbReference type="SAM" id="Phobius"/>
    </source>
</evidence>
<dbReference type="AlphaFoldDB" id="A0A0G1KTJ2"/>
<gene>
    <name evidence="2" type="ORF">VE97_C0011G0004</name>
</gene>
<comment type="caution">
    <text evidence="2">The sequence shown here is derived from an EMBL/GenBank/DDBJ whole genome shotgun (WGS) entry which is preliminary data.</text>
</comment>
<feature type="transmembrane region" description="Helical" evidence="1">
    <location>
        <begin position="90"/>
        <end position="112"/>
    </location>
</feature>
<reference evidence="2 3" key="1">
    <citation type="journal article" date="2015" name="Nature">
        <title>rRNA introns, odd ribosomes, and small enigmatic genomes across a large radiation of phyla.</title>
        <authorList>
            <person name="Brown C.T."/>
            <person name="Hug L.A."/>
            <person name="Thomas B.C."/>
            <person name="Sharon I."/>
            <person name="Castelle C.J."/>
            <person name="Singh A."/>
            <person name="Wilkins M.J."/>
            <person name="Williams K.H."/>
            <person name="Banfield J.F."/>
        </authorList>
    </citation>
    <scope>NUCLEOTIDE SEQUENCE [LARGE SCALE GENOMIC DNA]</scope>
</reference>
<evidence type="ECO:0000313" key="2">
    <source>
        <dbReference type="EMBL" id="KKT86908.1"/>
    </source>
</evidence>
<feature type="transmembrane region" description="Helical" evidence="1">
    <location>
        <begin position="140"/>
        <end position="157"/>
    </location>
</feature>
<feature type="transmembrane region" description="Helical" evidence="1">
    <location>
        <begin position="218"/>
        <end position="235"/>
    </location>
</feature>
<evidence type="ECO:0000313" key="3">
    <source>
        <dbReference type="Proteomes" id="UP000033958"/>
    </source>
</evidence>
<feature type="transmembrane region" description="Helical" evidence="1">
    <location>
        <begin position="298"/>
        <end position="321"/>
    </location>
</feature>
<keyword evidence="1" id="KW-1133">Transmembrane helix</keyword>
<accession>A0A0G1KTJ2</accession>